<keyword evidence="3" id="KW-1185">Reference proteome</keyword>
<gene>
    <name evidence="2" type="ORF">CASFOL_027352</name>
</gene>
<dbReference type="PANTHER" id="PTHR31672">
    <property type="entry name" value="BNACNNG10540D PROTEIN"/>
    <property type="match status" value="1"/>
</dbReference>
<dbReference type="AlphaFoldDB" id="A0ABD3CG42"/>
<dbReference type="SUPFAM" id="SSF81383">
    <property type="entry name" value="F-box domain"/>
    <property type="match status" value="1"/>
</dbReference>
<name>A0ABD3CG42_9LAMI</name>
<dbReference type="Gene3D" id="1.20.1280.50">
    <property type="match status" value="1"/>
</dbReference>
<dbReference type="SMART" id="SM00256">
    <property type="entry name" value="FBOX"/>
    <property type="match status" value="1"/>
</dbReference>
<dbReference type="InterPro" id="IPR036047">
    <property type="entry name" value="F-box-like_dom_sf"/>
</dbReference>
<feature type="domain" description="F-box" evidence="1">
    <location>
        <begin position="1"/>
        <end position="47"/>
    </location>
</feature>
<dbReference type="Proteomes" id="UP001632038">
    <property type="component" value="Unassembled WGS sequence"/>
</dbReference>
<dbReference type="PANTHER" id="PTHR31672:SF13">
    <property type="entry name" value="F-BOX PROTEIN CPR30-LIKE"/>
    <property type="match status" value="1"/>
</dbReference>
<dbReference type="InterPro" id="IPR050796">
    <property type="entry name" value="SCF_F-box_component"/>
</dbReference>
<protein>
    <recommendedName>
        <fullName evidence="1">F-box domain-containing protein</fullName>
    </recommendedName>
</protein>
<sequence>MVSIGCLPTDIIEIILLKSSLKPLLRFKSVSKSWNALISDPLFVKNRHLISQSSNSQDLFICCDADHQGAFTLVKLKDQKLEISGTLRLLVNLFFGYSYTVWIPSTRTETKIKVRFPCVYGSWGLCHDPITDDVKIVIVFSICFYYVYSCKYESSRCWRRMPNDGDPPIDYGQFEDKKGVCVDGAIYWVWSYHKVKYLTYFDPRVNKFKSLPKPKGAKQSKMFFLADLGGFVCLRCEGQESETTVKIWIKEKGIDNNSWKYLITIDNIANVKMDIQSFEPQCFVGDKIVLRNKYDGKLVVYSLLDKTFEQYGEMELKCCASGLIPYFQDKTSLKRP</sequence>
<dbReference type="Pfam" id="PF00646">
    <property type="entry name" value="F-box"/>
    <property type="match status" value="1"/>
</dbReference>
<reference evidence="3" key="1">
    <citation type="journal article" date="2024" name="IScience">
        <title>Strigolactones Initiate the Formation of Haustorium-like Structures in Castilleja.</title>
        <authorList>
            <person name="Buerger M."/>
            <person name="Peterson D."/>
            <person name="Chory J."/>
        </authorList>
    </citation>
    <scope>NUCLEOTIDE SEQUENCE [LARGE SCALE GENOMIC DNA]</scope>
</reference>
<dbReference type="NCBIfam" id="TIGR01640">
    <property type="entry name" value="F_box_assoc_1"/>
    <property type="match status" value="1"/>
</dbReference>
<dbReference type="EMBL" id="JAVIJP010000036">
    <property type="protein sequence ID" value="KAL3628306.1"/>
    <property type="molecule type" value="Genomic_DNA"/>
</dbReference>
<dbReference type="InterPro" id="IPR001810">
    <property type="entry name" value="F-box_dom"/>
</dbReference>
<accession>A0ABD3CG42</accession>
<comment type="caution">
    <text evidence="2">The sequence shown here is derived from an EMBL/GenBank/DDBJ whole genome shotgun (WGS) entry which is preliminary data.</text>
</comment>
<dbReference type="InterPro" id="IPR017451">
    <property type="entry name" value="F-box-assoc_interact_dom"/>
</dbReference>
<evidence type="ECO:0000259" key="1">
    <source>
        <dbReference type="PROSITE" id="PS50181"/>
    </source>
</evidence>
<proteinExistence type="predicted"/>
<dbReference type="InterPro" id="IPR006527">
    <property type="entry name" value="F-box-assoc_dom_typ1"/>
</dbReference>
<organism evidence="2 3">
    <name type="scientific">Castilleja foliolosa</name>
    <dbReference type="NCBI Taxonomy" id="1961234"/>
    <lineage>
        <taxon>Eukaryota</taxon>
        <taxon>Viridiplantae</taxon>
        <taxon>Streptophyta</taxon>
        <taxon>Embryophyta</taxon>
        <taxon>Tracheophyta</taxon>
        <taxon>Spermatophyta</taxon>
        <taxon>Magnoliopsida</taxon>
        <taxon>eudicotyledons</taxon>
        <taxon>Gunneridae</taxon>
        <taxon>Pentapetalae</taxon>
        <taxon>asterids</taxon>
        <taxon>lamiids</taxon>
        <taxon>Lamiales</taxon>
        <taxon>Orobanchaceae</taxon>
        <taxon>Pedicularideae</taxon>
        <taxon>Castillejinae</taxon>
        <taxon>Castilleja</taxon>
    </lineage>
</organism>
<dbReference type="PROSITE" id="PS50181">
    <property type="entry name" value="FBOX"/>
    <property type="match status" value="1"/>
</dbReference>
<dbReference type="Pfam" id="PF07734">
    <property type="entry name" value="FBA_1"/>
    <property type="match status" value="1"/>
</dbReference>
<evidence type="ECO:0000313" key="3">
    <source>
        <dbReference type="Proteomes" id="UP001632038"/>
    </source>
</evidence>
<evidence type="ECO:0000313" key="2">
    <source>
        <dbReference type="EMBL" id="KAL3628306.1"/>
    </source>
</evidence>